<evidence type="ECO:0000259" key="5">
    <source>
        <dbReference type="PROSITE" id="PS51677"/>
    </source>
</evidence>
<sequence length="286" mass="32362">MSLVRRWPDGQRLALSIVVNVEEGSERSIARGDKGMEAVDELGMFVKDPIRNYPNESNYQFGLKVGARRVLDILAKHGAKSTWTICAQSLEGELDLAKAIVAAGHEPCSHGYRWQFQYKMDEAAERAFIRKAADSIEATTGQRPVGWLSRYLTTDNTRRLLAEEGFLYSMDDFSDEYPFWDAPDGKPIVVIPYQIDTNDMKMWSDPAYTARDWLDYATDSFDTLYAEGEEHPAMLSIGLHLRIIGRPGRSWALDKLLQHANAKPGVWIATRREIGEHFARTTPYAG</sequence>
<dbReference type="InterPro" id="IPR002509">
    <property type="entry name" value="NODB_dom"/>
</dbReference>
<dbReference type="GO" id="GO:0005975">
    <property type="term" value="P:carbohydrate metabolic process"/>
    <property type="evidence" value="ECO:0007669"/>
    <property type="project" value="InterPro"/>
</dbReference>
<name>A0A2W5X5M1_9CAUL</name>
<proteinExistence type="inferred from homology"/>
<gene>
    <name evidence="6" type="ORF">DI526_04885</name>
</gene>
<reference evidence="6 7" key="1">
    <citation type="submission" date="2017-08" db="EMBL/GenBank/DDBJ databases">
        <title>Infants hospitalized years apart are colonized by the same room-sourced microbial strains.</title>
        <authorList>
            <person name="Brooks B."/>
            <person name="Olm M.R."/>
            <person name="Firek B.A."/>
            <person name="Baker R."/>
            <person name="Thomas B.C."/>
            <person name="Morowitz M.J."/>
            <person name="Banfield J.F."/>
        </authorList>
    </citation>
    <scope>NUCLEOTIDE SEQUENCE [LARGE SCALE GENOMIC DNA]</scope>
    <source>
        <strain evidence="6">S2_003_000_R2_4</strain>
    </source>
</reference>
<dbReference type="EMBL" id="QFQZ01000009">
    <property type="protein sequence ID" value="PZR36104.1"/>
    <property type="molecule type" value="Genomic_DNA"/>
</dbReference>
<evidence type="ECO:0000313" key="7">
    <source>
        <dbReference type="Proteomes" id="UP000249393"/>
    </source>
</evidence>
<organism evidence="6 7">
    <name type="scientific">Caulobacter segnis</name>
    <dbReference type="NCBI Taxonomy" id="88688"/>
    <lineage>
        <taxon>Bacteria</taxon>
        <taxon>Pseudomonadati</taxon>
        <taxon>Pseudomonadota</taxon>
        <taxon>Alphaproteobacteria</taxon>
        <taxon>Caulobacterales</taxon>
        <taxon>Caulobacteraceae</taxon>
        <taxon>Caulobacter</taxon>
    </lineage>
</organism>
<accession>A0A2W5X5M1</accession>
<dbReference type="PANTHER" id="PTHR43123:SF1">
    <property type="entry name" value="POLYSACCHARIDE DEACETYLASE-RELATED"/>
    <property type="match status" value="1"/>
</dbReference>
<dbReference type="Gene3D" id="3.20.20.370">
    <property type="entry name" value="Glycoside hydrolase/deacetylase"/>
    <property type="match status" value="1"/>
</dbReference>
<dbReference type="PANTHER" id="PTHR43123">
    <property type="entry name" value="POLYSACCHARIDE DEACETYLASE-RELATED"/>
    <property type="match status" value="1"/>
</dbReference>
<evidence type="ECO:0000256" key="4">
    <source>
        <dbReference type="ARBA" id="ARBA00032976"/>
    </source>
</evidence>
<dbReference type="SUPFAM" id="SSF88713">
    <property type="entry name" value="Glycoside hydrolase/deacetylase"/>
    <property type="match status" value="1"/>
</dbReference>
<dbReference type="PROSITE" id="PS51677">
    <property type="entry name" value="NODB"/>
    <property type="match status" value="1"/>
</dbReference>
<evidence type="ECO:0000313" key="6">
    <source>
        <dbReference type="EMBL" id="PZR36104.1"/>
    </source>
</evidence>
<comment type="similarity">
    <text evidence="2">Belongs to the polysaccharide deacetylase family.</text>
</comment>
<comment type="function">
    <text evidence="1">Is involved in generating a small heat-stable compound (Nod), an acylated oligomer of N-acetylglucosamine, that stimulates mitosis in various plant protoplasts.</text>
</comment>
<dbReference type="InterPro" id="IPR011330">
    <property type="entry name" value="Glyco_hydro/deAcase_b/a-brl"/>
</dbReference>
<protein>
    <recommendedName>
        <fullName evidence="3">Chitooligosaccharide deacetylase</fullName>
    </recommendedName>
    <alternativeName>
        <fullName evidence="4">Nodulation protein B</fullName>
    </alternativeName>
</protein>
<dbReference type="RefSeq" id="WP_304274816.1">
    <property type="nucleotide sequence ID" value="NZ_QFQZ01000009.1"/>
</dbReference>
<evidence type="ECO:0000256" key="1">
    <source>
        <dbReference type="ARBA" id="ARBA00003236"/>
    </source>
</evidence>
<comment type="caution">
    <text evidence="6">The sequence shown here is derived from an EMBL/GenBank/DDBJ whole genome shotgun (WGS) entry which is preliminary data.</text>
</comment>
<dbReference type="GO" id="GO:0016810">
    <property type="term" value="F:hydrolase activity, acting on carbon-nitrogen (but not peptide) bonds"/>
    <property type="evidence" value="ECO:0007669"/>
    <property type="project" value="InterPro"/>
</dbReference>
<dbReference type="Proteomes" id="UP000249393">
    <property type="component" value="Unassembled WGS sequence"/>
</dbReference>
<evidence type="ECO:0000256" key="2">
    <source>
        <dbReference type="ARBA" id="ARBA00010973"/>
    </source>
</evidence>
<evidence type="ECO:0000256" key="3">
    <source>
        <dbReference type="ARBA" id="ARBA00020071"/>
    </source>
</evidence>
<dbReference type="Pfam" id="PF01522">
    <property type="entry name" value="Polysacc_deac_1"/>
    <property type="match status" value="1"/>
</dbReference>
<dbReference type="AlphaFoldDB" id="A0A2W5X5M1"/>
<feature type="domain" description="NodB homology" evidence="5">
    <location>
        <begin position="53"/>
        <end position="269"/>
    </location>
</feature>